<evidence type="ECO:0000256" key="5">
    <source>
        <dbReference type="ARBA" id="ARBA00022801"/>
    </source>
</evidence>
<evidence type="ECO:0000313" key="10">
    <source>
        <dbReference type="EMBL" id="VFK75419.1"/>
    </source>
</evidence>
<dbReference type="GO" id="GO:0016787">
    <property type="term" value="F:hydrolase activity"/>
    <property type="evidence" value="ECO:0007669"/>
    <property type="project" value="UniProtKB-KW"/>
</dbReference>
<dbReference type="GO" id="GO:0004519">
    <property type="term" value="F:endonuclease activity"/>
    <property type="evidence" value="ECO:0007669"/>
    <property type="project" value="UniProtKB-KW"/>
</dbReference>
<keyword evidence="6" id="KW-0694">RNA-binding</keyword>
<keyword evidence="7" id="KW-0346">Stress response</keyword>
<evidence type="ECO:0000256" key="7">
    <source>
        <dbReference type="ARBA" id="ARBA00023016"/>
    </source>
</evidence>
<keyword evidence="4" id="KW-0255">Endonuclease</keyword>
<dbReference type="SUPFAM" id="SSF54786">
    <property type="entry name" value="YcfA/nrd intein domain"/>
    <property type="match status" value="1"/>
</dbReference>
<dbReference type="Pfam" id="PF07927">
    <property type="entry name" value="HicA_toxin"/>
    <property type="match status" value="1"/>
</dbReference>
<evidence type="ECO:0000256" key="2">
    <source>
        <dbReference type="ARBA" id="ARBA00022649"/>
    </source>
</evidence>
<accession>A0A450XCI9</accession>
<evidence type="ECO:0000256" key="6">
    <source>
        <dbReference type="ARBA" id="ARBA00022884"/>
    </source>
</evidence>
<gene>
    <name evidence="8" type="ORF">BECKMB1821G_GA0114241_102453</name>
    <name evidence="10" type="ORF">BECKMB1821H_GA0114242_102153</name>
    <name evidence="9" type="ORF">BECKMB1821I_GA0114274_102152</name>
</gene>
<dbReference type="InterPro" id="IPR038570">
    <property type="entry name" value="HicA_sf"/>
</dbReference>
<dbReference type="EMBL" id="CAADFO010000024">
    <property type="protein sequence ID" value="VFK26987.1"/>
    <property type="molecule type" value="Genomic_DNA"/>
</dbReference>
<keyword evidence="3" id="KW-0540">Nuclease</keyword>
<proteinExistence type="inferred from homology"/>
<comment type="similarity">
    <text evidence="1">Belongs to the HicA mRNA interferase family.</text>
</comment>
<dbReference type="Gene3D" id="3.30.920.30">
    <property type="entry name" value="Hypothetical protein"/>
    <property type="match status" value="1"/>
</dbReference>
<name>A0A450XCI9_9GAMM</name>
<dbReference type="InterPro" id="IPR012933">
    <property type="entry name" value="HicA_mRNA_interferase"/>
</dbReference>
<evidence type="ECO:0000313" key="8">
    <source>
        <dbReference type="EMBL" id="VFK26987.1"/>
    </source>
</evidence>
<keyword evidence="2" id="KW-1277">Toxin-antitoxin system</keyword>
<evidence type="ECO:0000256" key="1">
    <source>
        <dbReference type="ARBA" id="ARBA00006620"/>
    </source>
</evidence>
<sequence>MAQTLYPGLEAILRAHGCELIRQGKGSHEIWRSPLSNKHFSVPVTIKTKPTANAILRQAGIDQKI</sequence>
<dbReference type="AlphaFoldDB" id="A0A450XCI9"/>
<keyword evidence="5" id="KW-0378">Hydrolase</keyword>
<protein>
    <submittedName>
        <fullName evidence="8">HicA toxin of toxin-antitoxin</fullName>
    </submittedName>
</protein>
<reference evidence="8" key="1">
    <citation type="submission" date="2019-02" db="EMBL/GenBank/DDBJ databases">
        <authorList>
            <person name="Gruber-Vodicka R. H."/>
            <person name="Seah K. B. B."/>
        </authorList>
    </citation>
    <scope>NUCLEOTIDE SEQUENCE</scope>
    <source>
        <strain evidence="8">BECK_BZ197</strain>
        <strain evidence="10">BECK_BZ198</strain>
        <strain evidence="9">BECK_BZ199</strain>
    </source>
</reference>
<evidence type="ECO:0000256" key="3">
    <source>
        <dbReference type="ARBA" id="ARBA00022722"/>
    </source>
</evidence>
<dbReference type="GO" id="GO:0003729">
    <property type="term" value="F:mRNA binding"/>
    <property type="evidence" value="ECO:0007669"/>
    <property type="project" value="InterPro"/>
</dbReference>
<organism evidence="8">
    <name type="scientific">Candidatus Kentrum sp. MB</name>
    <dbReference type="NCBI Taxonomy" id="2138164"/>
    <lineage>
        <taxon>Bacteria</taxon>
        <taxon>Pseudomonadati</taxon>
        <taxon>Pseudomonadota</taxon>
        <taxon>Gammaproteobacteria</taxon>
        <taxon>Candidatus Kentrum</taxon>
    </lineage>
</organism>
<dbReference type="EMBL" id="CAADGH010000021">
    <property type="protein sequence ID" value="VFK75419.1"/>
    <property type="molecule type" value="Genomic_DNA"/>
</dbReference>
<evidence type="ECO:0000313" key="9">
    <source>
        <dbReference type="EMBL" id="VFK31255.1"/>
    </source>
</evidence>
<dbReference type="EMBL" id="CAADFQ010000021">
    <property type="protein sequence ID" value="VFK31255.1"/>
    <property type="molecule type" value="Genomic_DNA"/>
</dbReference>
<evidence type="ECO:0000256" key="4">
    <source>
        <dbReference type="ARBA" id="ARBA00022759"/>
    </source>
</evidence>